<evidence type="ECO:0000256" key="1">
    <source>
        <dbReference type="ARBA" id="ARBA00004401"/>
    </source>
</evidence>
<keyword evidence="3" id="KW-0964">Secreted</keyword>
<dbReference type="SUPFAM" id="SSF56436">
    <property type="entry name" value="C-type lectin-like"/>
    <property type="match status" value="1"/>
</dbReference>
<dbReference type="SMART" id="SM00034">
    <property type="entry name" value="CLECT"/>
    <property type="match status" value="1"/>
</dbReference>
<accession>A0A8D2LLC7</accession>
<organism evidence="6 7">
    <name type="scientific">Varanus komodoensis</name>
    <name type="common">Komodo dragon</name>
    <dbReference type="NCBI Taxonomy" id="61221"/>
    <lineage>
        <taxon>Eukaryota</taxon>
        <taxon>Metazoa</taxon>
        <taxon>Chordata</taxon>
        <taxon>Craniata</taxon>
        <taxon>Vertebrata</taxon>
        <taxon>Euteleostomi</taxon>
        <taxon>Lepidosauria</taxon>
        <taxon>Squamata</taxon>
        <taxon>Bifurcata</taxon>
        <taxon>Unidentata</taxon>
        <taxon>Episquamata</taxon>
        <taxon>Toxicofera</taxon>
        <taxon>Anguimorpha</taxon>
        <taxon>Paleoanguimorpha</taxon>
        <taxon>Varanoidea</taxon>
        <taxon>Varanidae</taxon>
        <taxon>Varanus</taxon>
    </lineage>
</organism>
<dbReference type="GO" id="GO:0005576">
    <property type="term" value="C:extracellular region"/>
    <property type="evidence" value="ECO:0007669"/>
    <property type="project" value="UniProtKB-SubCell"/>
</dbReference>
<evidence type="ECO:0000256" key="2">
    <source>
        <dbReference type="ARBA" id="ARBA00004613"/>
    </source>
</evidence>
<keyword evidence="4" id="KW-0430">Lectin</keyword>
<evidence type="ECO:0000256" key="4">
    <source>
        <dbReference type="ARBA" id="ARBA00022734"/>
    </source>
</evidence>
<dbReference type="Gene3D" id="3.10.100.10">
    <property type="entry name" value="Mannose-Binding Protein A, subunit A"/>
    <property type="match status" value="1"/>
</dbReference>
<proteinExistence type="predicted"/>
<evidence type="ECO:0000313" key="7">
    <source>
        <dbReference type="Proteomes" id="UP000694545"/>
    </source>
</evidence>
<dbReference type="InterPro" id="IPR001304">
    <property type="entry name" value="C-type_lectin-like"/>
</dbReference>
<dbReference type="Proteomes" id="UP000694545">
    <property type="component" value="Unplaced"/>
</dbReference>
<sequence length="141" mass="15752">MSCVKNACIPLVPPCTPGWIGYEGKCYFFSEDERNWTASQAFCASCGSSLASIESEPEKVFLLRYKGNADHWIGLWKDQSQIWKWADGAAFRNTVHIGGEGGNCAFLSMDIAITSRCYIPRNWICSHLDAYRKNRSSAEGP</sequence>
<dbReference type="InterPro" id="IPR016186">
    <property type="entry name" value="C-type_lectin-like/link_sf"/>
</dbReference>
<name>A0A8D2LLC7_VARKO</name>
<reference evidence="6" key="2">
    <citation type="submission" date="2025-09" db="UniProtKB">
        <authorList>
            <consortium name="Ensembl"/>
        </authorList>
    </citation>
    <scope>IDENTIFICATION</scope>
</reference>
<keyword evidence="7" id="KW-1185">Reference proteome</keyword>
<feature type="domain" description="C-type lectin" evidence="5">
    <location>
        <begin position="22"/>
        <end position="126"/>
    </location>
</feature>
<evidence type="ECO:0000256" key="3">
    <source>
        <dbReference type="ARBA" id="ARBA00022525"/>
    </source>
</evidence>
<dbReference type="AlphaFoldDB" id="A0A8D2LLC7"/>
<dbReference type="CDD" id="cd03593">
    <property type="entry name" value="CLECT_NK_receptors_like"/>
    <property type="match status" value="1"/>
</dbReference>
<dbReference type="PANTHER" id="PTHR45710:SF35">
    <property type="entry name" value="C-TYPE LECTIN DOMAIN FAMILY 2 MEMBER D"/>
    <property type="match status" value="1"/>
</dbReference>
<dbReference type="PANTHER" id="PTHR45710">
    <property type="entry name" value="C-TYPE LECTIN DOMAIN-CONTAINING PROTEIN 180"/>
    <property type="match status" value="1"/>
</dbReference>
<dbReference type="PROSITE" id="PS50041">
    <property type="entry name" value="C_TYPE_LECTIN_2"/>
    <property type="match status" value="1"/>
</dbReference>
<dbReference type="Pfam" id="PF00059">
    <property type="entry name" value="Lectin_C"/>
    <property type="match status" value="1"/>
</dbReference>
<reference evidence="6" key="1">
    <citation type="submission" date="2025-08" db="UniProtKB">
        <authorList>
            <consortium name="Ensembl"/>
        </authorList>
    </citation>
    <scope>IDENTIFICATION</scope>
</reference>
<protein>
    <recommendedName>
        <fullName evidence="5">C-type lectin domain-containing protein</fullName>
    </recommendedName>
</protein>
<dbReference type="InterPro" id="IPR033992">
    <property type="entry name" value="NKR-like_CTLD"/>
</dbReference>
<evidence type="ECO:0000313" key="6">
    <source>
        <dbReference type="Ensembl" id="ENSVKKP00000023365.1"/>
    </source>
</evidence>
<dbReference type="Ensembl" id="ENSVKKT00000023946.1">
    <property type="protein sequence ID" value="ENSVKKP00000023365.1"/>
    <property type="gene ID" value="ENSVKKG00000015485.1"/>
</dbReference>
<dbReference type="InterPro" id="IPR050828">
    <property type="entry name" value="C-type_lectin/matrix_domain"/>
</dbReference>
<dbReference type="InterPro" id="IPR016187">
    <property type="entry name" value="CTDL_fold"/>
</dbReference>
<comment type="subcellular location">
    <subcellularLocation>
        <location evidence="1">Cell membrane</location>
        <topology evidence="1">Single-pass type II membrane protein</topology>
    </subcellularLocation>
    <subcellularLocation>
        <location evidence="2">Secreted</location>
    </subcellularLocation>
</comment>
<dbReference type="GO" id="GO:0030246">
    <property type="term" value="F:carbohydrate binding"/>
    <property type="evidence" value="ECO:0007669"/>
    <property type="project" value="UniProtKB-KW"/>
</dbReference>
<dbReference type="OMA" id="ERYWICA"/>
<dbReference type="GO" id="GO:0005886">
    <property type="term" value="C:plasma membrane"/>
    <property type="evidence" value="ECO:0007669"/>
    <property type="project" value="UniProtKB-SubCell"/>
</dbReference>
<evidence type="ECO:0000259" key="5">
    <source>
        <dbReference type="PROSITE" id="PS50041"/>
    </source>
</evidence>